<dbReference type="OrthoDB" id="7510999at2"/>
<name>A0A1I6FUV4_9RHOB</name>
<organism evidence="2 3">
    <name type="scientific">Yoonia tamlensis</name>
    <dbReference type="NCBI Taxonomy" id="390270"/>
    <lineage>
        <taxon>Bacteria</taxon>
        <taxon>Pseudomonadati</taxon>
        <taxon>Pseudomonadota</taxon>
        <taxon>Alphaproteobacteria</taxon>
        <taxon>Rhodobacterales</taxon>
        <taxon>Paracoccaceae</taxon>
        <taxon>Yoonia</taxon>
    </lineage>
</organism>
<keyword evidence="1" id="KW-0812">Transmembrane</keyword>
<feature type="transmembrane region" description="Helical" evidence="1">
    <location>
        <begin position="7"/>
        <end position="29"/>
    </location>
</feature>
<dbReference type="AlphaFoldDB" id="A0A1I6FUV4"/>
<keyword evidence="1" id="KW-1133">Transmembrane helix</keyword>
<reference evidence="3" key="1">
    <citation type="submission" date="2016-10" db="EMBL/GenBank/DDBJ databases">
        <authorList>
            <person name="Varghese N."/>
            <person name="Submissions S."/>
        </authorList>
    </citation>
    <scope>NUCLEOTIDE SEQUENCE [LARGE SCALE GENOMIC DNA]</scope>
    <source>
        <strain evidence="3">DSM 26879</strain>
    </source>
</reference>
<keyword evidence="3" id="KW-1185">Reference proteome</keyword>
<proteinExistence type="predicted"/>
<evidence type="ECO:0008006" key="4">
    <source>
        <dbReference type="Google" id="ProtNLM"/>
    </source>
</evidence>
<dbReference type="STRING" id="390270.SAMN04488005_0538"/>
<accession>A0A1I6FUV4</accession>
<protein>
    <recommendedName>
        <fullName evidence="4">CTP synthetase</fullName>
    </recommendedName>
</protein>
<dbReference type="RefSeq" id="WP_090196104.1">
    <property type="nucleotide sequence ID" value="NZ_FOYP01000001.1"/>
</dbReference>
<feature type="transmembrane region" description="Helical" evidence="1">
    <location>
        <begin position="35"/>
        <end position="54"/>
    </location>
</feature>
<evidence type="ECO:0000313" key="3">
    <source>
        <dbReference type="Proteomes" id="UP000199478"/>
    </source>
</evidence>
<sequence>MLRLSSALYSIIGTSLAGSLVIAALTLGYDTAVPIMVGAAIGAVAGVPVSYFVARAITRNIK</sequence>
<gene>
    <name evidence="2" type="ORF">SAMN04488005_0538</name>
</gene>
<evidence type="ECO:0000256" key="1">
    <source>
        <dbReference type="SAM" id="Phobius"/>
    </source>
</evidence>
<keyword evidence="1" id="KW-0472">Membrane</keyword>
<dbReference type="EMBL" id="FOYP01000001">
    <property type="protein sequence ID" value="SFR33704.1"/>
    <property type="molecule type" value="Genomic_DNA"/>
</dbReference>
<evidence type="ECO:0000313" key="2">
    <source>
        <dbReference type="EMBL" id="SFR33704.1"/>
    </source>
</evidence>
<dbReference type="Proteomes" id="UP000199478">
    <property type="component" value="Unassembled WGS sequence"/>
</dbReference>